<feature type="region of interest" description="Disordered" evidence="2">
    <location>
        <begin position="162"/>
        <end position="218"/>
    </location>
</feature>
<reference evidence="3 4" key="1">
    <citation type="journal article" date="2017" name="Nat. Commun.">
        <title>Genome assembly with in vitro proximity ligation data and whole-genome triplication in lettuce.</title>
        <authorList>
            <person name="Reyes-Chin-Wo S."/>
            <person name="Wang Z."/>
            <person name="Yang X."/>
            <person name="Kozik A."/>
            <person name="Arikit S."/>
            <person name="Song C."/>
            <person name="Xia L."/>
            <person name="Froenicke L."/>
            <person name="Lavelle D.O."/>
            <person name="Truco M.J."/>
            <person name="Xia R."/>
            <person name="Zhu S."/>
            <person name="Xu C."/>
            <person name="Xu H."/>
            <person name="Xu X."/>
            <person name="Cox K."/>
            <person name="Korf I."/>
            <person name="Meyers B.C."/>
            <person name="Michelmore R.W."/>
        </authorList>
    </citation>
    <scope>NUCLEOTIDE SEQUENCE [LARGE SCALE GENOMIC DNA]</scope>
    <source>
        <strain evidence="4">cv. Salinas</strain>
        <tissue evidence="3">Seedlings</tissue>
    </source>
</reference>
<feature type="compositionally biased region" description="Polar residues" evidence="2">
    <location>
        <begin position="253"/>
        <end position="264"/>
    </location>
</feature>
<protein>
    <submittedName>
        <fullName evidence="3">Uncharacterized protein</fullName>
    </submittedName>
</protein>
<feature type="region of interest" description="Disordered" evidence="2">
    <location>
        <begin position="121"/>
        <end position="150"/>
    </location>
</feature>
<dbReference type="Proteomes" id="UP000235145">
    <property type="component" value="Unassembled WGS sequence"/>
</dbReference>
<gene>
    <name evidence="3" type="ORF">LSAT_V11C500263340</name>
</gene>
<keyword evidence="1" id="KW-0175">Coiled coil</keyword>
<evidence type="ECO:0000256" key="1">
    <source>
        <dbReference type="SAM" id="Coils"/>
    </source>
</evidence>
<comment type="caution">
    <text evidence="3">The sequence shown here is derived from an EMBL/GenBank/DDBJ whole genome shotgun (WGS) entry which is preliminary data.</text>
</comment>
<dbReference type="AlphaFoldDB" id="A0A9R1XBL6"/>
<evidence type="ECO:0000313" key="4">
    <source>
        <dbReference type="Proteomes" id="UP000235145"/>
    </source>
</evidence>
<dbReference type="EMBL" id="NBSK02000005">
    <property type="protein sequence ID" value="KAJ0204499.1"/>
    <property type="molecule type" value="Genomic_DNA"/>
</dbReference>
<feature type="compositionally biased region" description="Low complexity" evidence="2">
    <location>
        <begin position="268"/>
        <end position="278"/>
    </location>
</feature>
<feature type="region of interest" description="Disordered" evidence="2">
    <location>
        <begin position="253"/>
        <end position="290"/>
    </location>
</feature>
<organism evidence="3 4">
    <name type="scientific">Lactuca sativa</name>
    <name type="common">Garden lettuce</name>
    <dbReference type="NCBI Taxonomy" id="4236"/>
    <lineage>
        <taxon>Eukaryota</taxon>
        <taxon>Viridiplantae</taxon>
        <taxon>Streptophyta</taxon>
        <taxon>Embryophyta</taxon>
        <taxon>Tracheophyta</taxon>
        <taxon>Spermatophyta</taxon>
        <taxon>Magnoliopsida</taxon>
        <taxon>eudicotyledons</taxon>
        <taxon>Gunneridae</taxon>
        <taxon>Pentapetalae</taxon>
        <taxon>asterids</taxon>
        <taxon>campanulids</taxon>
        <taxon>Asterales</taxon>
        <taxon>Asteraceae</taxon>
        <taxon>Cichorioideae</taxon>
        <taxon>Cichorieae</taxon>
        <taxon>Lactucinae</taxon>
        <taxon>Lactuca</taxon>
    </lineage>
</organism>
<accession>A0A9R1XBL6</accession>
<evidence type="ECO:0000256" key="2">
    <source>
        <dbReference type="SAM" id="MobiDB-lite"/>
    </source>
</evidence>
<proteinExistence type="predicted"/>
<feature type="coiled-coil region" evidence="1">
    <location>
        <begin position="301"/>
        <end position="328"/>
    </location>
</feature>
<evidence type="ECO:0000313" key="3">
    <source>
        <dbReference type="EMBL" id="KAJ0204499.1"/>
    </source>
</evidence>
<name>A0A9R1XBL6_LACSA</name>
<sequence>MEESSSVQETTARFTLLAIKPNQNLLIDLSPFLYDMYMYQVVECLKYSPLAKSTPLQRLAYVDSTVNHDSIATGQLFSMFYNMGYTETLTTVTNFKKSCLPPPWNGLFTLLFKGLSERSAGSDHAIQTPRKRKSEKAAAAQTKPKKVKNPACRLILQSSSDFDSEYVPPNQPTFPPSESDSESSADEGSVHGDTSLRSPTPEVLVQSQEPSPPPISIPVSTPPIFPVITSQPSSTIPISATIFIEATTTTTTGVQTNVSDTGARSSAPEPLVTTEPPVTTTPPSPTQSTETNTVLGVNASVDNLQRSLETEMTNLEVARKAIQAANENLHANVNDHVTQLEAELAVENQIMDELDKCTSNLNIQNLKLCSATTELNDLKSEREVIRSFVGDVHSMLLHLLNAHDSILTTLDILSRIEGVSVISVQPKQGGEKEKENVNTQLPPEPKSTAAPKVNVASVSKRDKKKKKICEDDVDDDDDFDDTLGENLSKPFQKTKPSDKELAEKIEKETVELEKKLKEKELLDKKKSIFPEWTIDSLQIEAIDEPGTHWLEPVMSFGLEKSKDVQFDMLITRKAFIFHCFNSTAVIPSPDSKRITTIKVLKPYSAGKFVKVKFKVTRGSEGSVHNFSLPDIPNLNPHDWILLNNILLSNPQEYQPIIGHIKRMLICYIHEVEKMDKEISSAIHKRPTIKPSGRTGNVNVMVKGTIDP</sequence>
<feature type="region of interest" description="Disordered" evidence="2">
    <location>
        <begin position="426"/>
        <end position="458"/>
    </location>
</feature>
<keyword evidence="4" id="KW-1185">Reference proteome</keyword>